<evidence type="ECO:0000313" key="2">
    <source>
        <dbReference type="Proteomes" id="UP001596052"/>
    </source>
</evidence>
<reference evidence="2" key="1">
    <citation type="journal article" date="2019" name="Int. J. Syst. Evol. Microbiol.">
        <title>The Global Catalogue of Microorganisms (GCM) 10K type strain sequencing project: providing services to taxonomists for standard genome sequencing and annotation.</title>
        <authorList>
            <consortium name="The Broad Institute Genomics Platform"/>
            <consortium name="The Broad Institute Genome Sequencing Center for Infectious Disease"/>
            <person name="Wu L."/>
            <person name="Ma J."/>
        </authorList>
    </citation>
    <scope>NUCLEOTIDE SEQUENCE [LARGE SCALE GENOMIC DNA]</scope>
    <source>
        <strain evidence="2">CGMCC 4.1469</strain>
    </source>
</reference>
<evidence type="ECO:0000313" key="1">
    <source>
        <dbReference type="EMBL" id="MFC5455867.1"/>
    </source>
</evidence>
<organism evidence="1 2">
    <name type="scientific">Prosthecobacter fluviatilis</name>
    <dbReference type="NCBI Taxonomy" id="445931"/>
    <lineage>
        <taxon>Bacteria</taxon>
        <taxon>Pseudomonadati</taxon>
        <taxon>Verrucomicrobiota</taxon>
        <taxon>Verrucomicrobiia</taxon>
        <taxon>Verrucomicrobiales</taxon>
        <taxon>Verrucomicrobiaceae</taxon>
        <taxon>Prosthecobacter</taxon>
    </lineage>
</organism>
<name>A0ABW0KT17_9BACT</name>
<gene>
    <name evidence="1" type="ORF">ACFQDI_13465</name>
</gene>
<accession>A0ABW0KT17</accession>
<proteinExistence type="predicted"/>
<dbReference type="EMBL" id="JBHSMQ010000004">
    <property type="protein sequence ID" value="MFC5455867.1"/>
    <property type="molecule type" value="Genomic_DNA"/>
</dbReference>
<sequence>MDDLPAQRLLKIWQLRLSMAERGVINPPPDIIPHVRQLVAGLSALDPEAPVRLERQGERMNFIAAETGMVIDSIPLFMSSSDDDLFNVHGC</sequence>
<dbReference type="Proteomes" id="UP001596052">
    <property type="component" value="Unassembled WGS sequence"/>
</dbReference>
<protein>
    <submittedName>
        <fullName evidence="1">Uncharacterized protein</fullName>
    </submittedName>
</protein>
<comment type="caution">
    <text evidence="1">The sequence shown here is derived from an EMBL/GenBank/DDBJ whole genome shotgun (WGS) entry which is preliminary data.</text>
</comment>
<dbReference type="RefSeq" id="WP_377167375.1">
    <property type="nucleotide sequence ID" value="NZ_JBHSMQ010000004.1"/>
</dbReference>
<keyword evidence="2" id="KW-1185">Reference proteome</keyword>